<feature type="region of interest" description="Disordered" evidence="1">
    <location>
        <begin position="848"/>
        <end position="990"/>
    </location>
</feature>
<feature type="compositionally biased region" description="Basic and acidic residues" evidence="1">
    <location>
        <begin position="979"/>
        <end position="990"/>
    </location>
</feature>
<feature type="region of interest" description="Disordered" evidence="1">
    <location>
        <begin position="1111"/>
        <end position="1167"/>
    </location>
</feature>
<dbReference type="RefSeq" id="XP_026291526.1">
    <property type="nucleotide sequence ID" value="XM_026435741.2"/>
</dbReference>
<accession>A0A6J1TL25</accession>
<feature type="compositionally biased region" description="Basic residues" evidence="1">
    <location>
        <begin position="499"/>
        <end position="512"/>
    </location>
</feature>
<feature type="compositionally biased region" description="Basic and acidic residues" evidence="1">
    <location>
        <begin position="483"/>
        <end position="498"/>
    </location>
</feature>
<evidence type="ECO:0000256" key="1">
    <source>
        <dbReference type="SAM" id="MobiDB-lite"/>
    </source>
</evidence>
<reference evidence="3" key="2">
    <citation type="submission" date="2025-08" db="UniProtKB">
        <authorList>
            <consortium name="RefSeq"/>
        </authorList>
    </citation>
    <scope>IDENTIFICATION</scope>
    <source>
        <tissue evidence="3">Whole organism</tissue>
    </source>
</reference>
<proteinExistence type="predicted"/>
<feature type="compositionally biased region" description="Low complexity" evidence="1">
    <location>
        <begin position="1129"/>
        <end position="1148"/>
    </location>
</feature>
<feature type="compositionally biased region" description="Low complexity" evidence="1">
    <location>
        <begin position="857"/>
        <end position="867"/>
    </location>
</feature>
<gene>
    <name evidence="3" type="primary">LOC113216045</name>
</gene>
<feature type="region of interest" description="Disordered" evidence="1">
    <location>
        <begin position="419"/>
        <end position="439"/>
    </location>
</feature>
<feature type="compositionally biased region" description="Basic and acidic residues" evidence="1">
    <location>
        <begin position="868"/>
        <end position="889"/>
    </location>
</feature>
<feature type="compositionally biased region" description="Polar residues" evidence="1">
    <location>
        <begin position="427"/>
        <end position="439"/>
    </location>
</feature>
<dbReference type="AlphaFoldDB" id="A0A6J1TL25"/>
<feature type="region of interest" description="Disordered" evidence="1">
    <location>
        <begin position="1023"/>
        <end position="1098"/>
    </location>
</feature>
<dbReference type="OrthoDB" id="10072397at2759"/>
<dbReference type="GeneID" id="113216045"/>
<feature type="compositionally biased region" description="Low complexity" evidence="1">
    <location>
        <begin position="469"/>
        <end position="482"/>
    </location>
</feature>
<feature type="compositionally biased region" description="Low complexity" evidence="1">
    <location>
        <begin position="726"/>
        <end position="741"/>
    </location>
</feature>
<evidence type="ECO:0000313" key="2">
    <source>
        <dbReference type="Proteomes" id="UP000504606"/>
    </source>
</evidence>
<feature type="compositionally biased region" description="Polar residues" evidence="1">
    <location>
        <begin position="760"/>
        <end position="773"/>
    </location>
</feature>
<feature type="compositionally biased region" description="Basic and acidic residues" evidence="1">
    <location>
        <begin position="1113"/>
        <end position="1122"/>
    </location>
</feature>
<dbReference type="KEGG" id="foc:113216045"/>
<keyword evidence="2" id="KW-1185">Reference proteome</keyword>
<evidence type="ECO:0000313" key="3">
    <source>
        <dbReference type="RefSeq" id="XP_026291526.1"/>
    </source>
</evidence>
<feature type="region of interest" description="Disordered" evidence="1">
    <location>
        <begin position="469"/>
        <end position="525"/>
    </location>
</feature>
<feature type="region of interest" description="Disordered" evidence="1">
    <location>
        <begin position="726"/>
        <end position="776"/>
    </location>
</feature>
<feature type="region of interest" description="Disordered" evidence="1">
    <location>
        <begin position="560"/>
        <end position="601"/>
    </location>
</feature>
<reference evidence="3" key="1">
    <citation type="journal article" date="2018" name="Proc. Natl. Acad. Sci. U.S.A.">
        <title>Phylogenomics and the evolution of hemipteroid insects.</title>
        <authorList>
            <person name="Johnson K.P."/>
            <person name="Dietrich C.H."/>
            <person name="Friedrich F."/>
            <person name="Beutel R.G."/>
            <person name="Wipfler B."/>
            <person name="Peters R.S."/>
            <person name="Allen J.M."/>
            <person name="Petersen M."/>
            <person name="Donath A."/>
            <person name="Walden K.K."/>
            <person name="Kozlov A.M."/>
            <person name="Podsiadlowski L."/>
            <person name="Mayer C."/>
            <person name="Meusemann K."/>
            <person name="Vasilikopoulos A."/>
            <person name="Waterhouse R.M."/>
            <person name="Cameron S.L."/>
            <person name="Weirauch C."/>
            <person name="Swanson D.R."/>
            <person name="Percy D.M."/>
            <person name="Hardy N.B."/>
            <person name="Terry I."/>
            <person name="Liu S."/>
            <person name="Zhou X."/>
            <person name="Misof B."/>
            <person name="Robertson H.M."/>
            <person name="Yoshizawa K."/>
        </authorList>
    </citation>
    <scope>NUCLEOTIDE SEQUENCE</scope>
    <source>
        <tissue evidence="3">Whole organism</tissue>
    </source>
</reference>
<organism evidence="2 3">
    <name type="scientific">Frankliniella occidentalis</name>
    <name type="common">Western flower thrips</name>
    <name type="synonym">Euthrips occidentalis</name>
    <dbReference type="NCBI Taxonomy" id="133901"/>
    <lineage>
        <taxon>Eukaryota</taxon>
        <taxon>Metazoa</taxon>
        <taxon>Ecdysozoa</taxon>
        <taxon>Arthropoda</taxon>
        <taxon>Hexapoda</taxon>
        <taxon>Insecta</taxon>
        <taxon>Pterygota</taxon>
        <taxon>Neoptera</taxon>
        <taxon>Paraneoptera</taxon>
        <taxon>Thysanoptera</taxon>
        <taxon>Terebrantia</taxon>
        <taxon>Thripoidea</taxon>
        <taxon>Thripidae</taxon>
        <taxon>Frankliniella</taxon>
    </lineage>
</organism>
<feature type="compositionally biased region" description="Basic and acidic residues" evidence="1">
    <location>
        <begin position="1150"/>
        <end position="1159"/>
    </location>
</feature>
<dbReference type="Proteomes" id="UP000504606">
    <property type="component" value="Unplaced"/>
</dbReference>
<protein>
    <submittedName>
        <fullName evidence="3">Uncharacterized protein LOC113216045 isoform X1</fullName>
    </submittedName>
</protein>
<name>A0A6J1TL25_FRAOC</name>
<sequence length="1167" mass="126513">MSRPGCWTALRLAGAGTAAGAASMEAARGRGCSLFRRETVFAVAILAAGEALFFLWRRRKRRADDGEGDGDGTVVVSLAREALLLLWRRRWQGDGAGDDGGNGNGDEDGDGDRHQRFQKKFAMVALAGKAIRHLWRVYQRRRQRPNADGAGVNGDEFAPDDVVVTEAVVDGDSHTDFAIVSFTGKALPLQNLLRRLGDVNGKLENTMSWRRRSRLRHHRGPTEEEQPMRRVGDGESRFVMGEADDVLIPEAASEASGVRQLMERLVESLVSGGLDDVVLLPKDPHPQYGRIYRRHQPRLRSALTSLAYSLQMAMAQKPLAECETPGRAHAQLRAIILDLARDVAALDRHPGEQDGVGTAGLDGVLDAKEDFATRAYEDILATAIVNKVMERSTLRNNNNNKRNTNNNNNNFVSSLEVRLGSVEDSPESGTSSYNGSWTGSSLLDHSVDGDLDSDPLSLMIEECIEEVTTITGTSSSSASSSSLDERSEGEELPRDVPLVRRRRRRRSARRRGSSSSASLPLPPSGPPSLIAGLSLLKQRVPFPELGVDIVDVDWSSGESELSDSAEAQRPVNGLDGGYDAEGRRASPPDGAEQAEDAVDEDRPASCLELVTPMQSWEDNWLFQSKRIRKPAAQYAHHPVPVPMLVPNPSEDFRALIGDVDAEETSDLSECSDDALEEVVLAGMKPKAESDQFSEDLSVSEAAGRPLLDGLAETCNLELLRRAAPALSTAPAPRAARTNRTANLEGPASSPDRLSPLIRSAATSPVSKGRQSPNDMAERWARDQDAEMTILYDTPTRREAPAKDVPVKEIPKKEVPAMHRAVPKQKLAVDSRAQRSVAAVAEVEKSAVEATRVEPVSAAPKATAATLAERPDGAEEKPLQHQQVEGERQVNGRMSPPPEVLDNEDLFTPPRPGTIAEREHRKWLEATPLPNNPYSPENIERRLKQRASLTGQPLLPPALSPTPAADSLPPPDDSSLHIALRVDPDPKKYGRDFYINSGSGLRRAHSTSVADRRIGHLETPIAPWSSAVRTNGDGGSEDSSPVPTPSVRELAKQFLSQPPEQPAPQPSRTKSTDASKVVIVGKNESPEAPVSADIVNKHDKKAVRQVHSLTARSMSREFREGLRHLAVGRPAAAPGAQPTSAPSSTPAGPEQHSDRPDPEGARQPAEAE</sequence>